<dbReference type="EMBL" id="SMTF01000002">
    <property type="protein sequence ID" value="TDK27412.1"/>
    <property type="molecule type" value="Genomic_DNA"/>
</dbReference>
<evidence type="ECO:0000256" key="3">
    <source>
        <dbReference type="ARBA" id="ARBA00038695"/>
    </source>
</evidence>
<evidence type="ECO:0000313" key="6">
    <source>
        <dbReference type="EMBL" id="TDK27412.1"/>
    </source>
</evidence>
<dbReference type="InterPro" id="IPR050574">
    <property type="entry name" value="HPF/YfiA_ribosome-assoc"/>
</dbReference>
<accession>A0A4R5U1L7</accession>
<dbReference type="InterPro" id="IPR003489">
    <property type="entry name" value="RHF/RaiA"/>
</dbReference>
<dbReference type="OrthoDB" id="9795980at2"/>
<evidence type="ECO:0000256" key="2">
    <source>
        <dbReference type="ARBA" id="ARBA00038434"/>
    </source>
</evidence>
<evidence type="ECO:0000256" key="4">
    <source>
        <dbReference type="ARBA" id="ARBA00041148"/>
    </source>
</evidence>
<dbReference type="CDD" id="cd00552">
    <property type="entry name" value="RaiA"/>
    <property type="match status" value="1"/>
</dbReference>
<comment type="caution">
    <text evidence="6">The sequence shown here is derived from an EMBL/GenBank/DDBJ whole genome shotgun (WGS) entry which is preliminary data.</text>
</comment>
<dbReference type="GO" id="GO:0022627">
    <property type="term" value="C:cytosolic small ribosomal subunit"/>
    <property type="evidence" value="ECO:0007669"/>
    <property type="project" value="TreeGrafter"/>
</dbReference>
<organism evidence="6 7">
    <name type="scientific">Luteimonas aestuarii</name>
    <dbReference type="NCBI Taxonomy" id="453837"/>
    <lineage>
        <taxon>Bacteria</taxon>
        <taxon>Pseudomonadati</taxon>
        <taxon>Pseudomonadota</taxon>
        <taxon>Gammaproteobacteria</taxon>
        <taxon>Lysobacterales</taxon>
        <taxon>Lysobacteraceae</taxon>
        <taxon>Luteimonas</taxon>
    </lineage>
</organism>
<dbReference type="Gene3D" id="3.30.160.100">
    <property type="entry name" value="Ribosome hibernation promotion factor-like"/>
    <property type="match status" value="1"/>
</dbReference>
<evidence type="ECO:0000313" key="7">
    <source>
        <dbReference type="Proteomes" id="UP000294796"/>
    </source>
</evidence>
<proteinExistence type="inferred from homology"/>
<evidence type="ECO:0000256" key="1">
    <source>
        <dbReference type="ARBA" id="ARBA00022845"/>
    </source>
</evidence>
<dbReference type="PANTHER" id="PTHR33231">
    <property type="entry name" value="30S RIBOSOMAL PROTEIN"/>
    <property type="match status" value="1"/>
</dbReference>
<evidence type="ECO:0000256" key="5">
    <source>
        <dbReference type="ARBA" id="ARBA00041319"/>
    </source>
</evidence>
<keyword evidence="1" id="KW-0810">Translation regulation</keyword>
<dbReference type="RefSeq" id="WP_133320831.1">
    <property type="nucleotide sequence ID" value="NZ_SMTF01000002.1"/>
</dbReference>
<name>A0A4R5U1L7_9GAMM</name>
<dbReference type="Proteomes" id="UP000294796">
    <property type="component" value="Unassembled WGS sequence"/>
</dbReference>
<gene>
    <name evidence="6" type="primary">raiA</name>
    <name evidence="6" type="ORF">E2F46_04275</name>
</gene>
<dbReference type="InterPro" id="IPR036567">
    <property type="entry name" value="RHF-like"/>
</dbReference>
<dbReference type="GO" id="GO:0043024">
    <property type="term" value="F:ribosomal small subunit binding"/>
    <property type="evidence" value="ECO:0007669"/>
    <property type="project" value="TreeGrafter"/>
</dbReference>
<comment type="similarity">
    <text evidence="2">Belongs to the HPF/YfiA ribosome-associated protein family. Short HPF subfamily.</text>
</comment>
<dbReference type="FunFam" id="3.30.160.100:FF:000001">
    <property type="entry name" value="Ribosome hibernation promoting factor"/>
    <property type="match status" value="1"/>
</dbReference>
<dbReference type="Pfam" id="PF02482">
    <property type="entry name" value="Ribosomal_S30AE"/>
    <property type="match status" value="1"/>
</dbReference>
<comment type="subunit">
    <text evidence="3">Associates exclusively with 100S ribosomes, which are dimers of 70S ribosomes.</text>
</comment>
<dbReference type="GO" id="GO:0045900">
    <property type="term" value="P:negative regulation of translational elongation"/>
    <property type="evidence" value="ECO:0007669"/>
    <property type="project" value="TreeGrafter"/>
</dbReference>
<dbReference type="AlphaFoldDB" id="A0A4R5U1L7"/>
<keyword evidence="7" id="KW-1185">Reference proteome</keyword>
<dbReference type="PANTHER" id="PTHR33231:SF1">
    <property type="entry name" value="30S RIBOSOMAL PROTEIN"/>
    <property type="match status" value="1"/>
</dbReference>
<dbReference type="SUPFAM" id="SSF69754">
    <property type="entry name" value="Ribosome binding protein Y (YfiA homologue)"/>
    <property type="match status" value="1"/>
</dbReference>
<protein>
    <recommendedName>
        <fullName evidence="4">Ribosome hibernation promoting factor</fullName>
    </recommendedName>
    <alternativeName>
        <fullName evidence="5">Hibernation factor HPF</fullName>
    </alternativeName>
</protein>
<sequence length="108" mass="12241">MQLEVHGHQIEVTPALRDYVDSKMQRIDRHLDQPFQVRVQLGLDKPNHKAEATVTLAGKTVHADATAVDMYAAIDLLADKVDRLLMKHRKKQVDHHRGENPVRDGSFG</sequence>
<dbReference type="NCBIfam" id="TIGR00741">
    <property type="entry name" value="yfiA"/>
    <property type="match status" value="1"/>
</dbReference>
<reference evidence="6 7" key="1">
    <citation type="submission" date="2019-03" db="EMBL/GenBank/DDBJ databases">
        <title>Luteimonas zhaokaii sp.nov., isolated from the rectal contents of Plateau pika in Yushu, Qinghai Province, China.</title>
        <authorList>
            <person name="Zhang G."/>
        </authorList>
    </citation>
    <scope>NUCLEOTIDE SEQUENCE [LARGE SCALE GENOMIC DNA]</scope>
    <source>
        <strain evidence="6 7">B9</strain>
    </source>
</reference>